<sequence>MDVPGPRNKTICREGSGHDGDKISSLPNNLIEHILSFLPLREAAKTCVLSTSWRRTWVNRPSLVFDDQFWKPYPVEVAANKNVGSNGVYSITIEKLMLNVFTVLCHHRGPLKEFSLSIPQLSTFPAYVDQILLSLYDKFIESLFIWINEYKVPRCLFSFRQLKKLRLYACAFTSSQISFEEFRMLTSLDLRWIKFPNAERVSFIIRCPLLLTFTLIACDTANGTYLDILSEAPSLSYFHCVGNFSSVCVKYARHLKDVIVHQTARLVDPSKSKDEPTNFMKLCGGCPALEQLCIALELFRDLATQNLITQPGQIFMLMMLRELRLGDVCLSCPRDVWCSMLLIILAPNLRNLIITTKAMATQYIDLNLISAIQRVCGLNKHKASKLLKVEINQLQGVRTEMCCIQWLLAASPELHKMEIKFSPNSLPADQIQTLRDLNGFQRASSKAQIII</sequence>
<dbReference type="SMART" id="SM00256">
    <property type="entry name" value="FBOX"/>
    <property type="match status" value="1"/>
</dbReference>
<dbReference type="InterPro" id="IPR036047">
    <property type="entry name" value="F-box-like_dom_sf"/>
</dbReference>
<evidence type="ECO:0000313" key="3">
    <source>
        <dbReference type="Proteomes" id="UP001497516"/>
    </source>
</evidence>
<dbReference type="SUPFAM" id="SSF52058">
    <property type="entry name" value="L domain-like"/>
    <property type="match status" value="1"/>
</dbReference>
<dbReference type="SUPFAM" id="SSF81383">
    <property type="entry name" value="F-box domain"/>
    <property type="match status" value="1"/>
</dbReference>
<dbReference type="Gene3D" id="1.20.1280.50">
    <property type="match status" value="1"/>
</dbReference>
<keyword evidence="3" id="KW-1185">Reference proteome</keyword>
<name>A0AAV2GF20_9ROSI</name>
<proteinExistence type="predicted"/>
<accession>A0AAV2GF20</accession>
<reference evidence="2 3" key="1">
    <citation type="submission" date="2024-04" db="EMBL/GenBank/DDBJ databases">
        <authorList>
            <person name="Fracassetti M."/>
        </authorList>
    </citation>
    <scope>NUCLEOTIDE SEQUENCE [LARGE SCALE GENOMIC DNA]</scope>
</reference>
<protein>
    <recommendedName>
        <fullName evidence="1">F-box domain-containing protein</fullName>
    </recommendedName>
</protein>
<dbReference type="Pfam" id="PF24758">
    <property type="entry name" value="LRR_At5g56370"/>
    <property type="match status" value="1"/>
</dbReference>
<dbReference type="InterPro" id="IPR053781">
    <property type="entry name" value="F-box_AtFBL13-like"/>
</dbReference>
<gene>
    <name evidence="2" type="ORF">LTRI10_LOCUS48040</name>
</gene>
<evidence type="ECO:0000313" key="2">
    <source>
        <dbReference type="EMBL" id="CAL1408448.1"/>
    </source>
</evidence>
<dbReference type="CDD" id="cd22160">
    <property type="entry name" value="F-box_AtFBL13-like"/>
    <property type="match status" value="1"/>
</dbReference>
<dbReference type="InterPro" id="IPR055411">
    <property type="entry name" value="LRR_FXL15/At3g58940/PEG3-like"/>
</dbReference>
<evidence type="ECO:0000259" key="1">
    <source>
        <dbReference type="PROSITE" id="PS50181"/>
    </source>
</evidence>
<dbReference type="Proteomes" id="UP001497516">
    <property type="component" value="Chromosome 8"/>
</dbReference>
<dbReference type="PROSITE" id="PS50181">
    <property type="entry name" value="FBOX"/>
    <property type="match status" value="1"/>
</dbReference>
<dbReference type="PANTHER" id="PTHR31639">
    <property type="entry name" value="F-BOX PROTEIN-LIKE"/>
    <property type="match status" value="1"/>
</dbReference>
<dbReference type="EMBL" id="OZ034821">
    <property type="protein sequence ID" value="CAL1408448.1"/>
    <property type="molecule type" value="Genomic_DNA"/>
</dbReference>
<feature type="domain" description="F-box" evidence="1">
    <location>
        <begin position="20"/>
        <end position="73"/>
    </location>
</feature>
<dbReference type="PANTHER" id="PTHR31639:SF312">
    <property type="entry name" value="CYCLIN-LIKE F-BOX"/>
    <property type="match status" value="1"/>
</dbReference>
<dbReference type="InterPro" id="IPR001810">
    <property type="entry name" value="F-box_dom"/>
</dbReference>
<dbReference type="Gene3D" id="3.80.10.10">
    <property type="entry name" value="Ribonuclease Inhibitor"/>
    <property type="match status" value="1"/>
</dbReference>
<dbReference type="InterPro" id="IPR032675">
    <property type="entry name" value="LRR_dom_sf"/>
</dbReference>
<organism evidence="2 3">
    <name type="scientific">Linum trigynum</name>
    <dbReference type="NCBI Taxonomy" id="586398"/>
    <lineage>
        <taxon>Eukaryota</taxon>
        <taxon>Viridiplantae</taxon>
        <taxon>Streptophyta</taxon>
        <taxon>Embryophyta</taxon>
        <taxon>Tracheophyta</taxon>
        <taxon>Spermatophyta</taxon>
        <taxon>Magnoliopsida</taxon>
        <taxon>eudicotyledons</taxon>
        <taxon>Gunneridae</taxon>
        <taxon>Pentapetalae</taxon>
        <taxon>rosids</taxon>
        <taxon>fabids</taxon>
        <taxon>Malpighiales</taxon>
        <taxon>Linaceae</taxon>
        <taxon>Linum</taxon>
    </lineage>
</organism>
<dbReference type="Pfam" id="PF00646">
    <property type="entry name" value="F-box"/>
    <property type="match status" value="1"/>
</dbReference>
<dbReference type="AlphaFoldDB" id="A0AAV2GF20"/>